<reference evidence="2 3" key="1">
    <citation type="submission" date="2020-01" db="EMBL/GenBank/DDBJ databases">
        <title>Paenibacillus soybeanensis sp. nov. isolated from the nodules of soybean (Glycine max(L.) Merr).</title>
        <authorList>
            <person name="Wang H."/>
        </authorList>
    </citation>
    <scope>NUCLEOTIDE SEQUENCE [LARGE SCALE GENOMIC DNA]</scope>
    <source>
        <strain evidence="2 3">T1</strain>
    </source>
</reference>
<evidence type="ECO:0000256" key="1">
    <source>
        <dbReference type="SAM" id="Phobius"/>
    </source>
</evidence>
<comment type="caution">
    <text evidence="2">The sequence shown here is derived from an EMBL/GenBank/DDBJ whole genome shotgun (WGS) entry which is preliminary data.</text>
</comment>
<dbReference type="Proteomes" id="UP000665561">
    <property type="component" value="Unassembled WGS sequence"/>
</dbReference>
<dbReference type="RefSeq" id="WP_161742883.1">
    <property type="nucleotide sequence ID" value="NZ_JAAAMV010000004.1"/>
</dbReference>
<feature type="transmembrane region" description="Helical" evidence="1">
    <location>
        <begin position="73"/>
        <end position="93"/>
    </location>
</feature>
<feature type="transmembrane region" description="Helical" evidence="1">
    <location>
        <begin position="38"/>
        <end position="61"/>
    </location>
</feature>
<gene>
    <name evidence="2" type="ORF">GT019_09355</name>
</gene>
<proteinExistence type="predicted"/>
<name>A0ABW9XN66_9BACL</name>
<keyword evidence="1" id="KW-1133">Transmembrane helix</keyword>
<keyword evidence="3" id="KW-1185">Reference proteome</keyword>
<protein>
    <submittedName>
        <fullName evidence="2">Uncharacterized protein</fullName>
    </submittedName>
</protein>
<evidence type="ECO:0000313" key="3">
    <source>
        <dbReference type="Proteomes" id="UP000665561"/>
    </source>
</evidence>
<sequence>MKILPYVIRVVSILEALGFLLLLPVAFAFNDTGEPAATIVAIYGGYAMIGIGVFVANEIMIRKQAFQSRSFRIGYHLFWACAALAAAVAWTVLANA</sequence>
<dbReference type="EMBL" id="JAAAMV010000004">
    <property type="protein sequence ID" value="NBD24079.1"/>
    <property type="molecule type" value="Genomic_DNA"/>
</dbReference>
<keyword evidence="1" id="KW-0472">Membrane</keyword>
<organism evidence="2 3">
    <name type="scientific">Paenibacillus glycinis</name>
    <dbReference type="NCBI Taxonomy" id="2697035"/>
    <lineage>
        <taxon>Bacteria</taxon>
        <taxon>Bacillati</taxon>
        <taxon>Bacillota</taxon>
        <taxon>Bacilli</taxon>
        <taxon>Bacillales</taxon>
        <taxon>Paenibacillaceae</taxon>
        <taxon>Paenibacillus</taxon>
    </lineage>
</organism>
<evidence type="ECO:0000313" key="2">
    <source>
        <dbReference type="EMBL" id="NBD24079.1"/>
    </source>
</evidence>
<accession>A0ABW9XN66</accession>
<keyword evidence="1" id="KW-0812">Transmembrane</keyword>